<evidence type="ECO:0000313" key="8">
    <source>
        <dbReference type="Proteomes" id="UP000325577"/>
    </source>
</evidence>
<keyword evidence="1" id="KW-0479">Metal-binding</keyword>
<evidence type="ECO:0000256" key="5">
    <source>
        <dbReference type="SAM" id="Phobius"/>
    </source>
</evidence>
<dbReference type="Pfam" id="PF12906">
    <property type="entry name" value="RINGv"/>
    <property type="match status" value="1"/>
</dbReference>
<dbReference type="GO" id="GO:0008270">
    <property type="term" value="F:zinc ion binding"/>
    <property type="evidence" value="ECO:0007669"/>
    <property type="project" value="UniProtKB-KW"/>
</dbReference>
<evidence type="ECO:0000256" key="3">
    <source>
        <dbReference type="ARBA" id="ARBA00022833"/>
    </source>
</evidence>
<evidence type="ECO:0000256" key="4">
    <source>
        <dbReference type="SAM" id="MobiDB-lite"/>
    </source>
</evidence>
<evidence type="ECO:0000313" key="7">
    <source>
        <dbReference type="EMBL" id="KAA8526056.1"/>
    </source>
</evidence>
<feature type="domain" description="RING-CH-type" evidence="6">
    <location>
        <begin position="98"/>
        <end position="158"/>
    </location>
</feature>
<name>A0A5J5A8A8_9ASTE</name>
<dbReference type="EMBL" id="CM018046">
    <property type="protein sequence ID" value="KAA8526056.1"/>
    <property type="molecule type" value="Genomic_DNA"/>
</dbReference>
<dbReference type="PROSITE" id="PS51292">
    <property type="entry name" value="ZF_RING_CH"/>
    <property type="match status" value="1"/>
</dbReference>
<keyword evidence="3" id="KW-0862">Zinc</keyword>
<dbReference type="InterPro" id="IPR011016">
    <property type="entry name" value="Znf_RING-CH"/>
</dbReference>
<feature type="compositionally biased region" description="Polar residues" evidence="4">
    <location>
        <begin position="38"/>
        <end position="48"/>
    </location>
</feature>
<organism evidence="7 8">
    <name type="scientific">Nyssa sinensis</name>
    <dbReference type="NCBI Taxonomy" id="561372"/>
    <lineage>
        <taxon>Eukaryota</taxon>
        <taxon>Viridiplantae</taxon>
        <taxon>Streptophyta</taxon>
        <taxon>Embryophyta</taxon>
        <taxon>Tracheophyta</taxon>
        <taxon>Spermatophyta</taxon>
        <taxon>Magnoliopsida</taxon>
        <taxon>eudicotyledons</taxon>
        <taxon>Gunneridae</taxon>
        <taxon>Pentapetalae</taxon>
        <taxon>asterids</taxon>
        <taxon>Cornales</taxon>
        <taxon>Nyssaceae</taxon>
        <taxon>Nyssa</taxon>
    </lineage>
</organism>
<feature type="compositionally biased region" description="Basic and acidic residues" evidence="4">
    <location>
        <begin position="23"/>
        <end position="34"/>
    </location>
</feature>
<keyword evidence="5" id="KW-0812">Transmembrane</keyword>
<keyword evidence="5" id="KW-1133">Transmembrane helix</keyword>
<sequence length="270" mass="29155">MRNDTPVDNGVAIGDHCSGDGSDLEKQGSVETIDHGSSGDSTADNNDPTLLTIVVSNGESINQVLLTPEPTEKFSKSGVSTEKVLADVESPKKAHLSRNGSSHEQCRICQQEKEEDLIDLGCQCRGGLAKAHRSCIDTWFHTIGSNKCEICQQVAGNVPPPEPQASTGYWVWRVDPAFRGSTIAQERERGCFSPLWVAFSILVGGLLLDVLISITLGVSALPVNIIIGVIVVLGLGTALRLALEFCHEWSVRRVVQRMETNVNLGYHPAL</sequence>
<feature type="transmembrane region" description="Helical" evidence="5">
    <location>
        <begin position="195"/>
        <end position="217"/>
    </location>
</feature>
<accession>A0A5J5A8A8</accession>
<feature type="transmembrane region" description="Helical" evidence="5">
    <location>
        <begin position="223"/>
        <end position="243"/>
    </location>
</feature>
<protein>
    <recommendedName>
        <fullName evidence="6">RING-CH-type domain-containing protein</fullName>
    </recommendedName>
</protein>
<dbReference type="PANTHER" id="PTHR46214:SF16">
    <property type="entry name" value="OS10G0481450 PROTEIN"/>
    <property type="match status" value="1"/>
</dbReference>
<proteinExistence type="predicted"/>
<dbReference type="PANTHER" id="PTHR46214">
    <property type="entry name" value="ZINC FINGER, RING-CH-TYPE"/>
    <property type="match status" value="1"/>
</dbReference>
<gene>
    <name evidence="7" type="ORF">F0562_007844</name>
</gene>
<evidence type="ECO:0000256" key="1">
    <source>
        <dbReference type="ARBA" id="ARBA00022723"/>
    </source>
</evidence>
<keyword evidence="5" id="KW-0472">Membrane</keyword>
<evidence type="ECO:0000256" key="2">
    <source>
        <dbReference type="ARBA" id="ARBA00022771"/>
    </source>
</evidence>
<keyword evidence="2" id="KW-0863">Zinc-finger</keyword>
<dbReference type="SUPFAM" id="SSF57850">
    <property type="entry name" value="RING/U-box"/>
    <property type="match status" value="1"/>
</dbReference>
<dbReference type="Gene3D" id="3.30.40.10">
    <property type="entry name" value="Zinc/RING finger domain, C3HC4 (zinc finger)"/>
    <property type="match status" value="1"/>
</dbReference>
<dbReference type="Proteomes" id="UP000325577">
    <property type="component" value="Linkage Group LG3"/>
</dbReference>
<reference evidence="7 8" key="1">
    <citation type="submission" date="2019-09" db="EMBL/GenBank/DDBJ databases">
        <title>A chromosome-level genome assembly of the Chinese tupelo Nyssa sinensis.</title>
        <authorList>
            <person name="Yang X."/>
            <person name="Kang M."/>
            <person name="Yang Y."/>
            <person name="Xiong H."/>
            <person name="Wang M."/>
            <person name="Zhang Z."/>
            <person name="Wang Z."/>
            <person name="Wu H."/>
            <person name="Ma T."/>
            <person name="Liu J."/>
            <person name="Xi Z."/>
        </authorList>
    </citation>
    <scope>NUCLEOTIDE SEQUENCE [LARGE SCALE GENOMIC DNA]</scope>
    <source>
        <strain evidence="7">J267</strain>
        <tissue evidence="7">Leaf</tissue>
    </source>
</reference>
<dbReference type="InterPro" id="IPR013083">
    <property type="entry name" value="Znf_RING/FYVE/PHD"/>
</dbReference>
<dbReference type="SMART" id="SM00744">
    <property type="entry name" value="RINGv"/>
    <property type="match status" value="1"/>
</dbReference>
<keyword evidence="8" id="KW-1185">Reference proteome</keyword>
<feature type="region of interest" description="Disordered" evidence="4">
    <location>
        <begin position="1"/>
        <end position="48"/>
    </location>
</feature>
<dbReference type="CDD" id="cd16495">
    <property type="entry name" value="RING_CH-C4HC3_MARCH"/>
    <property type="match status" value="1"/>
</dbReference>
<dbReference type="OrthoDB" id="273089at2759"/>
<evidence type="ECO:0000259" key="6">
    <source>
        <dbReference type="PROSITE" id="PS51292"/>
    </source>
</evidence>
<dbReference type="AlphaFoldDB" id="A0A5J5A8A8"/>